<comment type="caution">
    <text evidence="2">The sequence shown here is derived from an EMBL/GenBank/DDBJ whole genome shotgun (WGS) entry which is preliminary data.</text>
</comment>
<reference evidence="2 3" key="1">
    <citation type="submission" date="2019-08" db="EMBL/GenBank/DDBJ databases">
        <title>In-depth cultivation of the pig gut microbiome towards novel bacterial diversity and tailored functional studies.</title>
        <authorList>
            <person name="Wylensek D."/>
            <person name="Hitch T.C.A."/>
            <person name="Clavel T."/>
        </authorList>
    </citation>
    <scope>NUCLEOTIDE SEQUENCE [LARGE SCALE GENOMIC DNA]</scope>
    <source>
        <strain evidence="2 3">WCA-SAB-591-4A-A</strain>
    </source>
</reference>
<dbReference type="AlphaFoldDB" id="A0A6N7XFM7"/>
<dbReference type="EMBL" id="VUNE01000002">
    <property type="protein sequence ID" value="MST62157.1"/>
    <property type="molecule type" value="Genomic_DNA"/>
</dbReference>
<feature type="region of interest" description="Disordered" evidence="1">
    <location>
        <begin position="27"/>
        <end position="52"/>
    </location>
</feature>
<dbReference type="Proteomes" id="UP000440713">
    <property type="component" value="Unassembled WGS sequence"/>
</dbReference>
<organism evidence="2 3">
    <name type="scientific">Peptostreptococcus porci</name>
    <dbReference type="NCBI Taxonomy" id="2652282"/>
    <lineage>
        <taxon>Bacteria</taxon>
        <taxon>Bacillati</taxon>
        <taxon>Bacillota</taxon>
        <taxon>Clostridia</taxon>
        <taxon>Peptostreptococcales</taxon>
        <taxon>Peptostreptococcaceae</taxon>
        <taxon>Peptostreptococcus</taxon>
    </lineage>
</organism>
<evidence type="ECO:0000313" key="2">
    <source>
        <dbReference type="EMBL" id="MST62157.1"/>
    </source>
</evidence>
<gene>
    <name evidence="2" type="ORF">FYJ71_04100</name>
</gene>
<protein>
    <submittedName>
        <fullName evidence="2">Uncharacterized protein</fullName>
    </submittedName>
</protein>
<proteinExistence type="predicted"/>
<accession>A0A6N7XFM7</accession>
<evidence type="ECO:0000313" key="3">
    <source>
        <dbReference type="Proteomes" id="UP000440713"/>
    </source>
</evidence>
<keyword evidence="3" id="KW-1185">Reference proteome</keyword>
<evidence type="ECO:0000256" key="1">
    <source>
        <dbReference type="SAM" id="MobiDB-lite"/>
    </source>
</evidence>
<feature type="compositionally biased region" description="Basic and acidic residues" evidence="1">
    <location>
        <begin position="27"/>
        <end position="41"/>
    </location>
</feature>
<name>A0A6N7XFM7_9FIRM</name>
<dbReference type="RefSeq" id="WP_154537560.1">
    <property type="nucleotide sequence ID" value="NZ_JAXDWS010000010.1"/>
</dbReference>
<sequence>MRDFRNEAFVIKQQMVTIFADENCDRNNRKVEGKNSNTDKKNNKKNLTSSWMHVSNKDPNTKVFEEVNADLLLTGNVTKNRKVLNKAKDILNTIGIIDMTSNRASGCSIEDYINKKKEFYEEFGGDRIYMESVNNIRKYQLMFVVKILRELYKYTVKDTAKTLSIHESLVFNYQKDFFEKCDTVWKELYYEFVDRADKDKELMLARLDNKVYIPDPDDSKNYIVYDLTKPEYSPLRYKIVKKEDCKEIIERFYEEQGK</sequence>